<proteinExistence type="predicted"/>
<organism evidence="1 2">
    <name type="scientific">Alicyclobacillus fodiniaquatilis</name>
    <dbReference type="NCBI Taxonomy" id="1661150"/>
    <lineage>
        <taxon>Bacteria</taxon>
        <taxon>Bacillati</taxon>
        <taxon>Bacillota</taxon>
        <taxon>Bacilli</taxon>
        <taxon>Bacillales</taxon>
        <taxon>Alicyclobacillaceae</taxon>
        <taxon>Alicyclobacillus</taxon>
    </lineage>
</organism>
<keyword evidence="2" id="KW-1185">Reference proteome</keyword>
<gene>
    <name evidence="1" type="ORF">ACFSB2_05305</name>
</gene>
<dbReference type="EMBL" id="JBHUCX010000017">
    <property type="protein sequence ID" value="MFD1674128.1"/>
    <property type="molecule type" value="Genomic_DNA"/>
</dbReference>
<accession>A0ABW4JDW5</accession>
<dbReference type="RefSeq" id="WP_377941893.1">
    <property type="nucleotide sequence ID" value="NZ_JBHUCX010000017.1"/>
</dbReference>
<dbReference type="NCBIfam" id="NF047593">
    <property type="entry name" value="IS66_ISAeme5_TnpA"/>
    <property type="match status" value="1"/>
</dbReference>
<reference evidence="2" key="1">
    <citation type="journal article" date="2019" name="Int. J. Syst. Evol. Microbiol.">
        <title>The Global Catalogue of Microorganisms (GCM) 10K type strain sequencing project: providing services to taxonomists for standard genome sequencing and annotation.</title>
        <authorList>
            <consortium name="The Broad Institute Genomics Platform"/>
            <consortium name="The Broad Institute Genome Sequencing Center for Infectious Disease"/>
            <person name="Wu L."/>
            <person name="Ma J."/>
        </authorList>
    </citation>
    <scope>NUCLEOTIDE SEQUENCE [LARGE SCALE GENOMIC DNA]</scope>
    <source>
        <strain evidence="2">CGMCC 1.12286</strain>
    </source>
</reference>
<evidence type="ECO:0000313" key="1">
    <source>
        <dbReference type="EMBL" id="MFD1674128.1"/>
    </source>
</evidence>
<name>A0ABW4JDW5_9BACL</name>
<sequence length="86" mass="9940">MIKANLVQLRETWWERVTAFHNSGQSGVAWCANHGIKEHQLWYWVRRFREPTSTPSSSPDFLPVQIPKSLSVTNTFLLVRVGSSRD</sequence>
<comment type="caution">
    <text evidence="1">The sequence shown here is derived from an EMBL/GenBank/DDBJ whole genome shotgun (WGS) entry which is preliminary data.</text>
</comment>
<evidence type="ECO:0000313" key="2">
    <source>
        <dbReference type="Proteomes" id="UP001597079"/>
    </source>
</evidence>
<dbReference type="Proteomes" id="UP001597079">
    <property type="component" value="Unassembled WGS sequence"/>
</dbReference>
<protein>
    <submittedName>
        <fullName evidence="1">Helix-turn-helix domain-containing protein</fullName>
    </submittedName>
</protein>